<dbReference type="EMBL" id="CAWUPB010001173">
    <property type="protein sequence ID" value="CAK7348562.1"/>
    <property type="molecule type" value="Genomic_DNA"/>
</dbReference>
<dbReference type="AlphaFoldDB" id="A0AAV1SEF7"/>
<dbReference type="Proteomes" id="UP001314170">
    <property type="component" value="Unassembled WGS sequence"/>
</dbReference>
<evidence type="ECO:0000313" key="2">
    <source>
        <dbReference type="EMBL" id="CAK7348562.1"/>
    </source>
</evidence>
<name>A0AAV1SEF7_9ROSI</name>
<feature type="region of interest" description="Disordered" evidence="1">
    <location>
        <begin position="157"/>
        <end position="199"/>
    </location>
</feature>
<dbReference type="PANTHER" id="PTHR31865">
    <property type="entry name" value="OSJNBA0071G03.3 PROTEIN"/>
    <property type="match status" value="1"/>
</dbReference>
<evidence type="ECO:0000313" key="3">
    <source>
        <dbReference type="Proteomes" id="UP001314170"/>
    </source>
</evidence>
<dbReference type="PANTHER" id="PTHR31865:SF2">
    <property type="entry name" value="OSJNBA0004B13.24 PROTEIN"/>
    <property type="match status" value="1"/>
</dbReference>
<accession>A0AAV1SEF7</accession>
<feature type="compositionally biased region" description="Low complexity" evidence="1">
    <location>
        <begin position="319"/>
        <end position="333"/>
    </location>
</feature>
<feature type="region of interest" description="Disordered" evidence="1">
    <location>
        <begin position="89"/>
        <end position="117"/>
    </location>
</feature>
<feature type="region of interest" description="Disordered" evidence="1">
    <location>
        <begin position="317"/>
        <end position="346"/>
    </location>
</feature>
<organism evidence="2 3">
    <name type="scientific">Dovyalis caffra</name>
    <dbReference type="NCBI Taxonomy" id="77055"/>
    <lineage>
        <taxon>Eukaryota</taxon>
        <taxon>Viridiplantae</taxon>
        <taxon>Streptophyta</taxon>
        <taxon>Embryophyta</taxon>
        <taxon>Tracheophyta</taxon>
        <taxon>Spermatophyta</taxon>
        <taxon>Magnoliopsida</taxon>
        <taxon>eudicotyledons</taxon>
        <taxon>Gunneridae</taxon>
        <taxon>Pentapetalae</taxon>
        <taxon>rosids</taxon>
        <taxon>fabids</taxon>
        <taxon>Malpighiales</taxon>
        <taxon>Salicaceae</taxon>
        <taxon>Flacourtieae</taxon>
        <taxon>Dovyalis</taxon>
    </lineage>
</organism>
<evidence type="ECO:0000256" key="1">
    <source>
        <dbReference type="SAM" id="MobiDB-lite"/>
    </source>
</evidence>
<reference evidence="2 3" key="1">
    <citation type="submission" date="2024-01" db="EMBL/GenBank/DDBJ databases">
        <authorList>
            <person name="Waweru B."/>
        </authorList>
    </citation>
    <scope>NUCLEOTIDE SEQUENCE [LARGE SCALE GENOMIC DNA]</scope>
</reference>
<sequence>MMPCGVCIDEILSCSRDFELWEELKTRTAVLSNATMMGSLVEICHLGNQMETRICLELNWSALFDLSINGSDHQYLSVGKLMASDESMTVLSSSVQEDDQYDHDHDTDDGYQPPSLHNLSRLSMCTSSMYTNEDDDYQDCDGMRMFLSRLSIESFDADEELSDDHQEGNSKNLLDLSSDSDEDPGCYSLPATPPRRRNHGGLINQVQLIGVKDYASDNEAQKGIMRQKMRKNLRKRRVIRERWMDNNTMSFQKKEEEMSNCGHCNSFSGESEGGGLVVITRPKGGRRSLCMDLEEVKACRDLGFELEHERMLEMPSRVSLSGSTLDTSSGGNSPIANWRISSPGDDPRDVKARLKVWAQAVAIASASRHGGT</sequence>
<protein>
    <submittedName>
        <fullName evidence="2">Uncharacterized protein</fullName>
    </submittedName>
</protein>
<keyword evidence="3" id="KW-1185">Reference proteome</keyword>
<comment type="caution">
    <text evidence="2">The sequence shown here is derived from an EMBL/GenBank/DDBJ whole genome shotgun (WGS) entry which is preliminary data.</text>
</comment>
<proteinExistence type="predicted"/>
<gene>
    <name evidence="2" type="ORF">DCAF_LOCUS21263</name>
</gene>